<evidence type="ECO:0000256" key="9">
    <source>
        <dbReference type="ARBA" id="ARBA00048813"/>
    </source>
</evidence>
<dbReference type="AlphaFoldDB" id="A0A7R5L2V6"/>
<evidence type="ECO:0000256" key="11">
    <source>
        <dbReference type="ARBA" id="ARBA00051414"/>
    </source>
</evidence>
<dbReference type="EC" id="3.2.1.45" evidence="4"/>
<evidence type="ECO:0000256" key="8">
    <source>
        <dbReference type="ARBA" id="ARBA00033698"/>
    </source>
</evidence>
<organism evidence="22 23">
    <name type="scientific">Pipra filicauda</name>
    <name type="common">Wire-tailed manakin</name>
    <dbReference type="NCBI Taxonomy" id="649802"/>
    <lineage>
        <taxon>Eukaryota</taxon>
        <taxon>Metazoa</taxon>
        <taxon>Chordata</taxon>
        <taxon>Craniata</taxon>
        <taxon>Vertebrata</taxon>
        <taxon>Euteleostomi</taxon>
        <taxon>Archelosauria</taxon>
        <taxon>Archosauria</taxon>
        <taxon>Dinosauria</taxon>
        <taxon>Saurischia</taxon>
        <taxon>Theropoda</taxon>
        <taxon>Coelurosauria</taxon>
        <taxon>Aves</taxon>
        <taxon>Neognathae</taxon>
        <taxon>Neoaves</taxon>
        <taxon>Telluraves</taxon>
        <taxon>Australaves</taxon>
        <taxon>Passeriformes</taxon>
        <taxon>Pipridae</taxon>
        <taxon>Pipra</taxon>
    </lineage>
</organism>
<dbReference type="PRINTS" id="PR00131">
    <property type="entry name" value="GLHYDRLASE1"/>
</dbReference>
<evidence type="ECO:0000256" key="18">
    <source>
        <dbReference type="ARBA" id="ARBA00083229"/>
    </source>
</evidence>
<dbReference type="GeneID" id="113984583"/>
<evidence type="ECO:0000256" key="1">
    <source>
        <dbReference type="ARBA" id="ARBA00000448"/>
    </source>
</evidence>
<keyword evidence="21" id="KW-0812">Transmembrane</keyword>
<keyword evidence="22" id="KW-1185">Reference proteome</keyword>
<evidence type="ECO:0000256" key="2">
    <source>
        <dbReference type="ARBA" id="ARBA00001013"/>
    </source>
</evidence>
<evidence type="ECO:0000256" key="6">
    <source>
        <dbReference type="ARBA" id="ARBA00022801"/>
    </source>
</evidence>
<evidence type="ECO:0000256" key="20">
    <source>
        <dbReference type="RuleBase" id="RU004468"/>
    </source>
</evidence>
<dbReference type="RefSeq" id="XP_039245058.1">
    <property type="nucleotide sequence ID" value="XM_039389124.1"/>
</dbReference>
<evidence type="ECO:0000256" key="12">
    <source>
        <dbReference type="ARBA" id="ARBA00051666"/>
    </source>
</evidence>
<dbReference type="PROSITE" id="PS00572">
    <property type="entry name" value="GLYCOSYL_HYDROL_F1_1"/>
    <property type="match status" value="1"/>
</dbReference>
<evidence type="ECO:0000313" key="23">
    <source>
        <dbReference type="RefSeq" id="XP_039245058.1"/>
    </source>
</evidence>
<comment type="catalytic activity">
    <reaction evidence="11">
        <text>a beta-D-xylosyl-(1&lt;-&gt;1')-N-acylsphing-4-enine + cholesterol = cholesteryl 3-beta-D-xyloside + an N-acylsphing-4-enine</text>
        <dbReference type="Rhea" id="RHEA:70239"/>
        <dbReference type="ChEBI" id="CHEBI:16113"/>
        <dbReference type="ChEBI" id="CHEBI:52639"/>
        <dbReference type="ChEBI" id="CHEBI:189067"/>
        <dbReference type="ChEBI" id="CHEBI:189068"/>
    </reaction>
    <physiologicalReaction direction="left-to-right" evidence="11">
        <dbReference type="Rhea" id="RHEA:70240"/>
    </physiologicalReaction>
    <physiologicalReaction direction="right-to-left" evidence="11">
        <dbReference type="Rhea" id="RHEA:70241"/>
    </physiologicalReaction>
</comment>
<evidence type="ECO:0000256" key="21">
    <source>
        <dbReference type="SAM" id="Phobius"/>
    </source>
</evidence>
<evidence type="ECO:0000256" key="19">
    <source>
        <dbReference type="PROSITE-ProRule" id="PRU10055"/>
    </source>
</evidence>
<comment type="similarity">
    <text evidence="14">Belongs to the glycosyl hydrolase 1 family. Klotho subfamily.</text>
</comment>
<reference evidence="23" key="1">
    <citation type="submission" date="2025-08" db="UniProtKB">
        <authorList>
            <consortium name="RefSeq"/>
        </authorList>
    </citation>
    <scope>IDENTIFICATION</scope>
    <source>
        <tissue evidence="23">Muscle</tissue>
    </source>
</reference>
<name>A0A7R5L2V6_9PASS</name>
<comment type="catalytic activity">
    <reaction evidence="8">
        <text>a beta-D-galactosyl-(1&lt;-&gt;1')-N-acylsphing-4-enine + H2O = an N-acylsphing-4-enine + D-galactose</text>
        <dbReference type="Rhea" id="RHEA:14297"/>
        <dbReference type="ChEBI" id="CHEBI:4139"/>
        <dbReference type="ChEBI" id="CHEBI:15377"/>
        <dbReference type="ChEBI" id="CHEBI:18390"/>
        <dbReference type="ChEBI" id="CHEBI:52639"/>
        <dbReference type="EC" id="3.2.1.46"/>
    </reaction>
    <physiologicalReaction direction="left-to-right" evidence="8">
        <dbReference type="Rhea" id="RHEA:14298"/>
    </physiologicalReaction>
</comment>
<dbReference type="PANTHER" id="PTHR10353:SF336">
    <property type="entry name" value="LACTASE-LIKE PROTEIN"/>
    <property type="match status" value="1"/>
</dbReference>
<keyword evidence="21" id="KW-1133">Transmembrane helix</keyword>
<dbReference type="Proteomes" id="UP000504627">
    <property type="component" value="Unplaced"/>
</dbReference>
<evidence type="ECO:0000256" key="16">
    <source>
        <dbReference type="ARBA" id="ARBA00079026"/>
    </source>
</evidence>
<dbReference type="InterPro" id="IPR033132">
    <property type="entry name" value="GH_1_N_CS"/>
</dbReference>
<dbReference type="CTD" id="197021"/>
<dbReference type="Gene3D" id="3.20.20.80">
    <property type="entry name" value="Glycosidases"/>
    <property type="match status" value="1"/>
</dbReference>
<feature type="active site" description="Nucleophile" evidence="19">
    <location>
        <position position="477"/>
    </location>
</feature>
<dbReference type="PROSITE" id="PS00653">
    <property type="entry name" value="GLYCOSYL_HYDROL_F1_2"/>
    <property type="match status" value="1"/>
</dbReference>
<evidence type="ECO:0000256" key="4">
    <source>
        <dbReference type="ARBA" id="ARBA00012658"/>
    </source>
</evidence>
<dbReference type="InterPro" id="IPR018120">
    <property type="entry name" value="Glyco_hydro_1_AS"/>
</dbReference>
<dbReference type="PANTHER" id="PTHR10353">
    <property type="entry name" value="GLYCOSYL HYDROLASE"/>
    <property type="match status" value="1"/>
</dbReference>
<evidence type="ECO:0000256" key="10">
    <source>
        <dbReference type="ARBA" id="ARBA00050809"/>
    </source>
</evidence>
<keyword evidence="21" id="KW-0472">Membrane</keyword>
<dbReference type="InterPro" id="IPR001360">
    <property type="entry name" value="Glyco_hydro_1"/>
</dbReference>
<evidence type="ECO:0000256" key="14">
    <source>
        <dbReference type="ARBA" id="ARBA00060858"/>
    </source>
</evidence>
<dbReference type="EC" id="3.2.1.46" evidence="3"/>
<comment type="catalytic activity">
    <reaction evidence="13">
        <text>beta-D-glucosyl-(1&lt;-&gt;1)-sphing-4-enine + H2O = sphing-4-enine + D-glucose</text>
        <dbReference type="Rhea" id="RHEA:59288"/>
        <dbReference type="ChEBI" id="CHEBI:4167"/>
        <dbReference type="ChEBI" id="CHEBI:15377"/>
        <dbReference type="ChEBI" id="CHEBI:57756"/>
        <dbReference type="ChEBI" id="CHEBI:83992"/>
    </reaction>
    <physiologicalReaction direction="left-to-right" evidence="13">
        <dbReference type="Rhea" id="RHEA:59289"/>
    </physiologicalReaction>
</comment>
<dbReference type="GO" id="GO:0008422">
    <property type="term" value="F:beta-glucosidase activity"/>
    <property type="evidence" value="ECO:0007669"/>
    <property type="project" value="UniProtKB-EC"/>
</dbReference>
<evidence type="ECO:0000256" key="15">
    <source>
        <dbReference type="ARBA" id="ARBA00068094"/>
    </source>
</evidence>
<evidence type="ECO:0000256" key="7">
    <source>
        <dbReference type="ARBA" id="ARBA00023295"/>
    </source>
</evidence>
<dbReference type="GO" id="GO:0004336">
    <property type="term" value="F:galactosylceramidase activity"/>
    <property type="evidence" value="ECO:0007669"/>
    <property type="project" value="UniProtKB-EC"/>
</dbReference>
<dbReference type="GO" id="GO:0004348">
    <property type="term" value="F:glucosylceramidase activity"/>
    <property type="evidence" value="ECO:0007669"/>
    <property type="project" value="UniProtKB-EC"/>
</dbReference>
<evidence type="ECO:0000256" key="13">
    <source>
        <dbReference type="ARBA" id="ARBA00052085"/>
    </source>
</evidence>
<dbReference type="FunFam" id="3.20.20.80:FF:000011">
    <property type="entry name" value="Cytosolic beta-glucosidase"/>
    <property type="match status" value="1"/>
</dbReference>
<gene>
    <name evidence="23" type="primary">LCTL</name>
</gene>
<dbReference type="EC" id="3.2.1.21" evidence="5"/>
<proteinExistence type="inferred from homology"/>
<evidence type="ECO:0000256" key="17">
    <source>
        <dbReference type="ARBA" id="ARBA00081896"/>
    </source>
</evidence>
<feature type="transmembrane region" description="Helical" evidence="21">
    <location>
        <begin position="608"/>
        <end position="629"/>
    </location>
</feature>
<protein>
    <recommendedName>
        <fullName evidence="15">Cytosolic beta-glucosidase</fullName>
        <ecNumber evidence="5">3.2.1.21</ecNumber>
        <ecNumber evidence="4">3.2.1.45</ecNumber>
        <ecNumber evidence="3">3.2.1.46</ecNumber>
    </recommendedName>
    <alternativeName>
        <fullName evidence="16">Cytosolic galactosylceramidase</fullName>
    </alternativeName>
    <alternativeName>
        <fullName evidence="18">Cytosolic glucosylceramidase</fullName>
    </alternativeName>
    <alternativeName>
        <fullName evidence="17">Cytosolic glycosylceramidase</fullName>
    </alternativeName>
</protein>
<comment type="catalytic activity">
    <reaction evidence="2">
        <text>a beta-D-glucosyl-(1&lt;-&gt;1')-N-acylsphing-4-enine + H2O = an N-acylsphing-4-enine + D-glucose</text>
        <dbReference type="Rhea" id="RHEA:13269"/>
        <dbReference type="ChEBI" id="CHEBI:4167"/>
        <dbReference type="ChEBI" id="CHEBI:15377"/>
        <dbReference type="ChEBI" id="CHEBI:22801"/>
        <dbReference type="ChEBI" id="CHEBI:52639"/>
        <dbReference type="EC" id="3.2.1.45"/>
    </reaction>
    <physiologicalReaction direction="left-to-right" evidence="2">
        <dbReference type="Rhea" id="RHEA:13270"/>
    </physiologicalReaction>
</comment>
<dbReference type="SUPFAM" id="SSF51445">
    <property type="entry name" value="(Trans)glycosidases"/>
    <property type="match status" value="1"/>
</dbReference>
<sequence>MAKLSSLRDIKFFEFHENRLPAVEQQLLTVLFPCQVDPAEEPWLLRMGTLRGWAVLLPLLGLGTAEDFPWTKNNPGSFYYGTFPADAHTKTSLGGKCWSNSLVFPPGFLWGVGSSAYQTEGAWDKDGKGPSIWDAFTHRKGKVFRNETGDSACDGYYRVKDDIQLLKELKVNHYLLSISWPRIMPTGIKAEQLNEKGIQFYNDTINSLLENNITPIVSLYHWDLPQVLQEKYGGWQNISMINYFNDYANLCFEKFGDRVKHWITFSNPWAVAENGYETGEHAPGLKLGGCGAYKAAHHIIKTHAKVWHSYNNTWRREQQGMVGISLTSGWGEPVDPHSQADRDAAERYIQFHLGWFANPIYRGDYPEVMKNYVGRKSAQQGLGTSRLPTFSVQEKTYIKGTSDFLGIGHFTTRYVLQKNFPFLQVSGYHTDRDLAELVDPNWPAPGPKWLYSVPWGFRRLLNFIKTQYGNPLIYVTENGVSEAAQCTELCDEGRIQYLKGYINEILKALNDGVNVKGYTAWSLLDKFEWNKGFSEKFGLYHIDFKNKNKPRYPKASADYYKKIISANGFPNPREVENWYRKAMDSCSSTHHLLAADSLITHMEMVTEIVLPTVFTLCILICIVLLIFYLRNHT</sequence>
<dbReference type="GO" id="GO:0016052">
    <property type="term" value="P:carbohydrate catabolic process"/>
    <property type="evidence" value="ECO:0007669"/>
    <property type="project" value="UniProtKB-ARBA"/>
</dbReference>
<comment type="catalytic activity">
    <reaction evidence="9">
        <text>beta-D-galactosyl-(1&lt;-&gt;1)-sphing-4-enine + H2O = sphing-4-enine + D-galactose</text>
        <dbReference type="Rhea" id="RHEA:43908"/>
        <dbReference type="ChEBI" id="CHEBI:4139"/>
        <dbReference type="ChEBI" id="CHEBI:15377"/>
        <dbReference type="ChEBI" id="CHEBI:57756"/>
        <dbReference type="ChEBI" id="CHEBI:57934"/>
    </reaction>
    <physiologicalReaction direction="left-to-right" evidence="9">
        <dbReference type="Rhea" id="RHEA:43909"/>
    </physiologicalReaction>
</comment>
<dbReference type="Pfam" id="PF00232">
    <property type="entry name" value="Glyco_hydro_1"/>
    <property type="match status" value="1"/>
</dbReference>
<evidence type="ECO:0000256" key="3">
    <source>
        <dbReference type="ARBA" id="ARBA00012657"/>
    </source>
</evidence>
<comment type="catalytic activity">
    <reaction evidence="10">
        <text>beta-D-galactosyl-(1&lt;-&gt;1')-N-octadecanoylsphing-4-enine + H2O = N-octadecanoylsphing-4-enine + D-galactose</text>
        <dbReference type="Rhea" id="RHEA:59292"/>
        <dbReference type="ChEBI" id="CHEBI:4139"/>
        <dbReference type="ChEBI" id="CHEBI:15377"/>
        <dbReference type="ChEBI" id="CHEBI:72961"/>
        <dbReference type="ChEBI" id="CHEBI:84720"/>
    </reaction>
    <physiologicalReaction direction="left-to-right" evidence="10">
        <dbReference type="Rhea" id="RHEA:59293"/>
    </physiologicalReaction>
</comment>
<evidence type="ECO:0000313" key="22">
    <source>
        <dbReference type="Proteomes" id="UP000504627"/>
    </source>
</evidence>
<comment type="catalytic activity">
    <reaction evidence="1">
        <text>Hydrolysis of terminal, non-reducing beta-D-glucosyl residues with release of beta-D-glucose.</text>
        <dbReference type="EC" id="3.2.1.21"/>
    </reaction>
</comment>
<dbReference type="InterPro" id="IPR017853">
    <property type="entry name" value="GH"/>
</dbReference>
<dbReference type="InParanoid" id="A0A7R5L2V6"/>
<accession>A0A7R5L2V6</accession>
<evidence type="ECO:0000256" key="5">
    <source>
        <dbReference type="ARBA" id="ARBA00012744"/>
    </source>
</evidence>
<keyword evidence="7 20" id="KW-0326">Glycosidase</keyword>
<keyword evidence="6 20" id="KW-0378">Hydrolase</keyword>
<comment type="catalytic activity">
    <reaction evidence="12">
        <text>beta-D-glucosyl-(1&lt;-&gt;1)-N-octadecanoylsphing-4-enine + H2O = N-octadecanoylsphing-4-enine + D-glucose</text>
        <dbReference type="Rhea" id="RHEA:59284"/>
        <dbReference type="ChEBI" id="CHEBI:4167"/>
        <dbReference type="ChEBI" id="CHEBI:15377"/>
        <dbReference type="ChEBI" id="CHEBI:72961"/>
        <dbReference type="ChEBI" id="CHEBI:84719"/>
    </reaction>
    <physiologicalReaction direction="left-to-right" evidence="12">
        <dbReference type="Rhea" id="RHEA:59285"/>
    </physiologicalReaction>
</comment>